<dbReference type="SUPFAM" id="SSF52540">
    <property type="entry name" value="P-loop containing nucleoside triphosphate hydrolases"/>
    <property type="match status" value="1"/>
</dbReference>
<proteinExistence type="inferred from homology"/>
<evidence type="ECO:0000313" key="5">
    <source>
        <dbReference type="EMBL" id="MBO1514256.1"/>
    </source>
</evidence>
<evidence type="ECO:0000256" key="1">
    <source>
        <dbReference type="ARBA" id="ARBA00022741"/>
    </source>
</evidence>
<comment type="caution">
    <text evidence="5">The sequence shown here is derived from an EMBL/GenBank/DDBJ whole genome shotgun (WGS) entry which is preliminary data.</text>
</comment>
<dbReference type="GO" id="GO:0004140">
    <property type="term" value="F:dephospho-CoA kinase activity"/>
    <property type="evidence" value="ECO:0007669"/>
    <property type="project" value="UniProtKB-EC"/>
</dbReference>
<dbReference type="InterPro" id="IPR001977">
    <property type="entry name" value="Depp_CoAkinase"/>
</dbReference>
<evidence type="ECO:0000256" key="4">
    <source>
        <dbReference type="NCBIfam" id="TIGR00152"/>
    </source>
</evidence>
<keyword evidence="3 5" id="KW-0808">Transferase</keyword>
<dbReference type="NCBIfam" id="TIGR00152">
    <property type="entry name" value="dephospho-CoA kinase"/>
    <property type="match status" value="1"/>
</dbReference>
<reference evidence="5 6" key="1">
    <citation type="submission" date="2021-03" db="EMBL/GenBank/DDBJ databases">
        <title>Whole genome sequence of Metabacillus bambusae BG109.</title>
        <authorList>
            <person name="Jeong J.W."/>
        </authorList>
    </citation>
    <scope>NUCLEOTIDE SEQUENCE [LARGE SCALE GENOMIC DNA]</scope>
    <source>
        <strain evidence="5 6">BG109</strain>
    </source>
</reference>
<protein>
    <recommendedName>
        <fullName evidence="3 4">Dephospho-CoA kinase</fullName>
        <ecNumber evidence="3 4">2.7.1.24</ecNumber>
    </recommendedName>
    <alternativeName>
        <fullName evidence="3">Dephosphocoenzyme A kinase</fullName>
    </alternativeName>
</protein>
<dbReference type="InterPro" id="IPR027417">
    <property type="entry name" value="P-loop_NTPase"/>
</dbReference>
<sequence>MTVVIGLTGGIASGKSTVSNMIRKQGIRVIDADRIAREVVEIGKPAYEQIVKTFGQDILHEDKTINREKLGALIFSEENKRQQLNQIVHPAVREEMLKQTEEEKAHQAKIVVLDIPLLFESKLTYMVDKTIVVYVDEETQLKRLMKRNSYSEEEAKMRIGSQLPLKEKVKLADETIHNQGSIEETRAQVHGLISKLIRNQETN</sequence>
<evidence type="ECO:0000256" key="2">
    <source>
        <dbReference type="ARBA" id="ARBA00022840"/>
    </source>
</evidence>
<organism evidence="5 6">
    <name type="scientific">Metabacillus bambusae</name>
    <dbReference type="NCBI Taxonomy" id="2795218"/>
    <lineage>
        <taxon>Bacteria</taxon>
        <taxon>Bacillati</taxon>
        <taxon>Bacillota</taxon>
        <taxon>Bacilli</taxon>
        <taxon>Bacillales</taxon>
        <taxon>Bacillaceae</taxon>
        <taxon>Metabacillus</taxon>
    </lineage>
</organism>
<comment type="function">
    <text evidence="3">Catalyzes the phosphorylation of the 3'-hydroxyl group of dephosphocoenzyme A to form coenzyme A.</text>
</comment>
<keyword evidence="2 3" id="KW-0067">ATP-binding</keyword>
<dbReference type="Gene3D" id="3.40.50.300">
    <property type="entry name" value="P-loop containing nucleotide triphosphate hydrolases"/>
    <property type="match status" value="1"/>
</dbReference>
<accession>A0ABS3N890</accession>
<dbReference type="CDD" id="cd02022">
    <property type="entry name" value="DPCK"/>
    <property type="match status" value="1"/>
</dbReference>
<keyword evidence="6" id="KW-1185">Reference proteome</keyword>
<dbReference type="Pfam" id="PF01121">
    <property type="entry name" value="CoaE"/>
    <property type="match status" value="1"/>
</dbReference>
<dbReference type="PANTHER" id="PTHR10695">
    <property type="entry name" value="DEPHOSPHO-COA KINASE-RELATED"/>
    <property type="match status" value="1"/>
</dbReference>
<evidence type="ECO:0000256" key="3">
    <source>
        <dbReference type="HAMAP-Rule" id="MF_00376"/>
    </source>
</evidence>
<dbReference type="HAMAP" id="MF_00376">
    <property type="entry name" value="Dephospho_CoA_kinase"/>
    <property type="match status" value="1"/>
</dbReference>
<dbReference type="PROSITE" id="PS51219">
    <property type="entry name" value="DPCK"/>
    <property type="match status" value="1"/>
</dbReference>
<gene>
    <name evidence="3" type="primary">coaE</name>
    <name evidence="5" type="ORF">I7822_21775</name>
</gene>
<dbReference type="RefSeq" id="WP_207981181.1">
    <property type="nucleotide sequence ID" value="NZ_JAGDEL010000021.1"/>
</dbReference>
<dbReference type="PANTHER" id="PTHR10695:SF46">
    <property type="entry name" value="BIFUNCTIONAL COENZYME A SYNTHASE-RELATED"/>
    <property type="match status" value="1"/>
</dbReference>
<keyword evidence="1 3" id="KW-0547">Nucleotide-binding</keyword>
<dbReference type="Proteomes" id="UP000663981">
    <property type="component" value="Unassembled WGS sequence"/>
</dbReference>
<comment type="subcellular location">
    <subcellularLocation>
        <location evidence="3">Cytoplasm</location>
    </subcellularLocation>
</comment>
<name>A0ABS3N890_9BACI</name>
<keyword evidence="3 5" id="KW-0418">Kinase</keyword>
<comment type="similarity">
    <text evidence="3">Belongs to the CoaE family.</text>
</comment>
<evidence type="ECO:0000313" key="6">
    <source>
        <dbReference type="Proteomes" id="UP000663981"/>
    </source>
</evidence>
<comment type="catalytic activity">
    <reaction evidence="3">
        <text>3'-dephospho-CoA + ATP = ADP + CoA + H(+)</text>
        <dbReference type="Rhea" id="RHEA:18245"/>
        <dbReference type="ChEBI" id="CHEBI:15378"/>
        <dbReference type="ChEBI" id="CHEBI:30616"/>
        <dbReference type="ChEBI" id="CHEBI:57287"/>
        <dbReference type="ChEBI" id="CHEBI:57328"/>
        <dbReference type="ChEBI" id="CHEBI:456216"/>
        <dbReference type="EC" id="2.7.1.24"/>
    </reaction>
</comment>
<dbReference type="EC" id="2.7.1.24" evidence="3 4"/>
<keyword evidence="3" id="KW-0963">Cytoplasm</keyword>
<keyword evidence="3" id="KW-0173">Coenzyme A biosynthesis</keyword>
<comment type="pathway">
    <text evidence="3">Cofactor biosynthesis; coenzyme A biosynthesis; CoA from (R)-pantothenate: step 5/5.</text>
</comment>
<dbReference type="EMBL" id="JAGDEL010000021">
    <property type="protein sequence ID" value="MBO1514256.1"/>
    <property type="molecule type" value="Genomic_DNA"/>
</dbReference>
<feature type="binding site" evidence="3">
    <location>
        <begin position="12"/>
        <end position="17"/>
    </location>
    <ligand>
        <name>ATP</name>
        <dbReference type="ChEBI" id="CHEBI:30616"/>
    </ligand>
</feature>